<dbReference type="RefSeq" id="WP_071637564.1">
    <property type="nucleotide sequence ID" value="NZ_MLFK01000008.1"/>
</dbReference>
<evidence type="ECO:0000256" key="1">
    <source>
        <dbReference type="SAM" id="SignalP"/>
    </source>
</evidence>
<protein>
    <submittedName>
        <fullName evidence="2">Uncharacterized protein</fullName>
    </submittedName>
</protein>
<organism evidence="2 3">
    <name type="scientific">Flavobacterium johnsoniae</name>
    <name type="common">Cytophaga johnsonae</name>
    <dbReference type="NCBI Taxonomy" id="986"/>
    <lineage>
        <taxon>Bacteria</taxon>
        <taxon>Pseudomonadati</taxon>
        <taxon>Bacteroidota</taxon>
        <taxon>Flavobacteriia</taxon>
        <taxon>Flavobacteriales</taxon>
        <taxon>Flavobacteriaceae</taxon>
        <taxon>Flavobacterium</taxon>
    </lineage>
</organism>
<dbReference type="EMBL" id="MLFK01000008">
    <property type="protein sequence ID" value="OIV41168.1"/>
    <property type="molecule type" value="Genomic_DNA"/>
</dbReference>
<evidence type="ECO:0000313" key="3">
    <source>
        <dbReference type="Proteomes" id="UP000182826"/>
    </source>
</evidence>
<dbReference type="OrthoDB" id="1450227at2"/>
<dbReference type="Proteomes" id="UP000182826">
    <property type="component" value="Unassembled WGS sequence"/>
</dbReference>
<sequence length="476" mass="53156">MKKITITKVFLFFSLILITTNCATEEIGSEDAKASAKAKDWFDNNKSNYSETVLKFVNEMQWENSIVSNGEIGEVIEVPFTLTDNLSTTNKEADVFNDHHRLMFVKDKNEEFKLFYVQIFSNDKNYDILDAHYNYYNIKDNFDGEIYVQELSTKTGNRLEFRNGSRRTSSLTAKMREQACLYYGYWNGDGSFTPLYEVACYGGGGGPSEDDPRAYGGGGGGGSSSGGNVPKTVSEIIVEHINGDKLDACTKAVLEKLKNLNQNDIKAMIDRFNSGGAAFNLNMSTGAVSRSINLAETTKVSGSSTDVNMVFSDNYIYGNDNINPPTDLSVATTMTHEIIHAYMISQLEEYKSGGCAGLCDFPTVYEAYIQYEITKNPRMLPETHHELIAENYVNAIASTIEEFHTGQPVSSGFPKQVYLDMAWGGLQDTYIFNKTYPDDPNHKNYKDRERIIARINAERLGSQYGVNTPIGTPCKK</sequence>
<feature type="signal peptide" evidence="1">
    <location>
        <begin position="1"/>
        <end position="23"/>
    </location>
</feature>
<keyword evidence="1" id="KW-0732">Signal</keyword>
<reference evidence="2 3" key="1">
    <citation type="submission" date="2016-10" db="EMBL/GenBank/DDBJ databases">
        <title>Draft Genome Sequence of Rhizobacteria Flavobacterium johnsoniae CI04.</title>
        <authorList>
            <person name="Bravo J.I."/>
            <person name="Lozano G.L."/>
            <person name="Handelsman J."/>
        </authorList>
    </citation>
    <scope>NUCLEOTIDE SEQUENCE [LARGE SCALE GENOMIC DNA]</scope>
    <source>
        <strain evidence="2 3">CI04</strain>
    </source>
</reference>
<name>A0A1J7CHW4_FLAJO</name>
<accession>A0A1J7CHW4</accession>
<proteinExistence type="predicted"/>
<feature type="chain" id="PRO_5009644221" evidence="1">
    <location>
        <begin position="24"/>
        <end position="476"/>
    </location>
</feature>
<evidence type="ECO:0000313" key="2">
    <source>
        <dbReference type="EMBL" id="OIV41168.1"/>
    </source>
</evidence>
<comment type="caution">
    <text evidence="2">The sequence shown here is derived from an EMBL/GenBank/DDBJ whole genome shotgun (WGS) entry which is preliminary data.</text>
</comment>
<keyword evidence="3" id="KW-1185">Reference proteome</keyword>
<dbReference type="AlphaFoldDB" id="A0A1J7CHW4"/>
<gene>
    <name evidence="2" type="ORF">BKM63_15885</name>
</gene>